<dbReference type="NCBIfam" id="NF045719">
    <property type="entry name" value="GSU3473_fam"/>
    <property type="match status" value="1"/>
</dbReference>
<dbReference type="OrthoDB" id="5405882at2"/>
<comment type="caution">
    <text evidence="2">The sequence shown here is derived from an EMBL/GenBank/DDBJ whole genome shotgun (WGS) entry which is preliminary data.</text>
</comment>
<proteinExistence type="predicted"/>
<feature type="compositionally biased region" description="Basic and acidic residues" evidence="1">
    <location>
        <begin position="50"/>
        <end position="60"/>
    </location>
</feature>
<keyword evidence="3" id="KW-1185">Reference proteome</keyword>
<dbReference type="EMBL" id="VLLN01000002">
    <property type="protein sequence ID" value="TWJ33084.1"/>
    <property type="molecule type" value="Genomic_DNA"/>
</dbReference>
<dbReference type="InterPro" id="IPR054686">
    <property type="entry name" value="GSU3473-like"/>
</dbReference>
<name>A0A562WS84_9BACT</name>
<gene>
    <name evidence="2" type="ORF">JN12_00497</name>
</gene>
<organism evidence="2 3">
    <name type="scientific">Geobacter argillaceus</name>
    <dbReference type="NCBI Taxonomy" id="345631"/>
    <lineage>
        <taxon>Bacteria</taxon>
        <taxon>Pseudomonadati</taxon>
        <taxon>Thermodesulfobacteriota</taxon>
        <taxon>Desulfuromonadia</taxon>
        <taxon>Geobacterales</taxon>
        <taxon>Geobacteraceae</taxon>
        <taxon>Geobacter</taxon>
    </lineage>
</organism>
<evidence type="ECO:0000256" key="1">
    <source>
        <dbReference type="SAM" id="MobiDB-lite"/>
    </source>
</evidence>
<evidence type="ECO:0000313" key="3">
    <source>
        <dbReference type="Proteomes" id="UP000319449"/>
    </source>
</evidence>
<protein>
    <submittedName>
        <fullName evidence="2">Uncharacterized protein</fullName>
    </submittedName>
</protein>
<accession>A0A562WS84</accession>
<feature type="region of interest" description="Disordered" evidence="1">
    <location>
        <begin position="50"/>
        <end position="69"/>
    </location>
</feature>
<dbReference type="RefSeq" id="WP_145017750.1">
    <property type="nucleotide sequence ID" value="NZ_VLLN01000002.1"/>
</dbReference>
<sequence>MLIKVIYSDNTADMVKNYLLEGLITSGRIVAFCRSDGWVTIGRGPVRQGRREYEGPERRKGGGLTTYFG</sequence>
<dbReference type="AlphaFoldDB" id="A0A562WS84"/>
<dbReference type="Proteomes" id="UP000319449">
    <property type="component" value="Unassembled WGS sequence"/>
</dbReference>
<evidence type="ECO:0000313" key="2">
    <source>
        <dbReference type="EMBL" id="TWJ33084.1"/>
    </source>
</evidence>
<reference evidence="2 3" key="1">
    <citation type="submission" date="2019-07" db="EMBL/GenBank/DDBJ databases">
        <title>Genomic Encyclopedia of Archaeal and Bacterial Type Strains, Phase II (KMG-II): from individual species to whole genera.</title>
        <authorList>
            <person name="Goeker M."/>
        </authorList>
    </citation>
    <scope>NUCLEOTIDE SEQUENCE [LARGE SCALE GENOMIC DNA]</scope>
    <source>
        <strain evidence="2 3">ATCC BAA-1139</strain>
    </source>
</reference>